<dbReference type="AlphaFoldDB" id="A0A0A0JEA3"/>
<reference evidence="1 2" key="1">
    <citation type="submission" date="2013-08" db="EMBL/GenBank/DDBJ databases">
        <title>The genome sequence of Knoellia sinensis.</title>
        <authorList>
            <person name="Zhu W."/>
            <person name="Wang G."/>
        </authorList>
    </citation>
    <scope>NUCLEOTIDE SEQUENCE [LARGE SCALE GENOMIC DNA]</scope>
    <source>
        <strain evidence="1 2">KCTC 19936</strain>
    </source>
</reference>
<protein>
    <submittedName>
        <fullName evidence="1">Uncharacterized protein</fullName>
    </submittedName>
</protein>
<evidence type="ECO:0000313" key="2">
    <source>
        <dbReference type="Proteomes" id="UP000030002"/>
    </source>
</evidence>
<gene>
    <name evidence="1" type="ORF">N802_12370</name>
</gene>
<name>A0A0A0JEA3_9MICO</name>
<keyword evidence="2" id="KW-1185">Reference proteome</keyword>
<accession>A0A0A0JEA3</accession>
<comment type="caution">
    <text evidence="1">The sequence shown here is derived from an EMBL/GenBank/DDBJ whole genome shotgun (WGS) entry which is preliminary data.</text>
</comment>
<dbReference type="Proteomes" id="UP000030002">
    <property type="component" value="Unassembled WGS sequence"/>
</dbReference>
<dbReference type="EMBL" id="AVPJ01000002">
    <property type="protein sequence ID" value="KGN34392.1"/>
    <property type="molecule type" value="Genomic_DNA"/>
</dbReference>
<sequence length="38" mass="4146">MRLRALGSTAVLSRELARQAAEAGHEVTRAILTGQRRV</sequence>
<proteinExistence type="predicted"/>
<organism evidence="1 2">
    <name type="scientific">Knoellia sinensis KCTC 19936</name>
    <dbReference type="NCBI Taxonomy" id="1385520"/>
    <lineage>
        <taxon>Bacteria</taxon>
        <taxon>Bacillati</taxon>
        <taxon>Actinomycetota</taxon>
        <taxon>Actinomycetes</taxon>
        <taxon>Micrococcales</taxon>
        <taxon>Intrasporangiaceae</taxon>
        <taxon>Knoellia</taxon>
    </lineage>
</organism>
<evidence type="ECO:0000313" key="1">
    <source>
        <dbReference type="EMBL" id="KGN34392.1"/>
    </source>
</evidence>